<dbReference type="InterPro" id="IPR011010">
    <property type="entry name" value="DNA_brk_join_enz"/>
</dbReference>
<evidence type="ECO:0000313" key="1">
    <source>
        <dbReference type="EMBL" id="OXM43475.1"/>
    </source>
</evidence>
<dbReference type="SUPFAM" id="SSF56349">
    <property type="entry name" value="DNA breaking-rejoining enzymes"/>
    <property type="match status" value="1"/>
</dbReference>
<evidence type="ECO:0008006" key="3">
    <source>
        <dbReference type="Google" id="ProtNLM"/>
    </source>
</evidence>
<comment type="caution">
    <text evidence="1">The sequence shown here is derived from an EMBL/GenBank/DDBJ whole genome shotgun (WGS) entry which is preliminary data.</text>
</comment>
<accession>A0A229RA70</accession>
<sequence length="484" mass="54291">MEKTRLRDPRLRTRIRWPEGPVCVKCYDDAVHTRGRCGGCGVERLLPGISAAGTRLCTDCAGGLGDFTCSRCGQEGPRYQVGACARCVLSERLAALLDDGTGRIRPELSPFYKSFRTMPRPRAGLLWLSKPHIPPLLRALACGQVPLTHEGLATLQPWRAVIHLRDLLVDADVLPPVDRFLFLLEQWLPGWLATVENPQHRAVLERFATWHVLRQLRKTAEKEPNNSGRANSARHLMRISEQFLNHLTGHGRTLETCRQADIDRWFATDLGRRGHSRAFLRWCITHHELRHLRLPAVAKNAGARLSQRQRLAYIRRVLTDHTIPAADRVLALLILLYAQPLVKIAQLTIDDVLQEDDQVLLRLGDPPIPVPLPFAEVLIDYIDNRPNMLSASNPTSRHLFPGRRAGQPMHTTSLRLRLRNLGLPSLDARTATIRQLLLEAPAAVIAGMLDYHAGTAETLAIQAGSTWTRYAAGDHQRPQRPGAR</sequence>
<protein>
    <recommendedName>
        <fullName evidence="3">Recombinase XerD</fullName>
    </recommendedName>
</protein>
<dbReference type="GO" id="GO:0003677">
    <property type="term" value="F:DNA binding"/>
    <property type="evidence" value="ECO:0007669"/>
    <property type="project" value="InterPro"/>
</dbReference>
<dbReference type="AlphaFoldDB" id="A0A229RA70"/>
<name>A0A229RA70_AMYAL</name>
<dbReference type="OrthoDB" id="3405537at2"/>
<proteinExistence type="predicted"/>
<dbReference type="RefSeq" id="WP_020636258.1">
    <property type="nucleotide sequence ID" value="NZ_KB913032.1"/>
</dbReference>
<gene>
    <name evidence="1" type="ORF">CFP75_38265</name>
</gene>
<keyword evidence="2" id="KW-1185">Reference proteome</keyword>
<dbReference type="Proteomes" id="UP000215563">
    <property type="component" value="Unassembled WGS sequence"/>
</dbReference>
<dbReference type="EMBL" id="NMQU01000148">
    <property type="protein sequence ID" value="OXM43475.1"/>
    <property type="molecule type" value="Genomic_DNA"/>
</dbReference>
<reference evidence="1 2" key="1">
    <citation type="submission" date="2017-07" db="EMBL/GenBank/DDBJ databases">
        <title>Amycolatopsis alba DSM 44262 Genome sequencing and assembly.</title>
        <authorList>
            <person name="Kaur N."/>
            <person name="Mayilraj S."/>
        </authorList>
    </citation>
    <scope>NUCLEOTIDE SEQUENCE [LARGE SCALE GENOMIC DNA]</scope>
    <source>
        <strain evidence="1 2">DSM 44262</strain>
    </source>
</reference>
<organism evidence="1 2">
    <name type="scientific">Amycolatopsis alba DSM 44262</name>
    <dbReference type="NCBI Taxonomy" id="1125972"/>
    <lineage>
        <taxon>Bacteria</taxon>
        <taxon>Bacillati</taxon>
        <taxon>Actinomycetota</taxon>
        <taxon>Actinomycetes</taxon>
        <taxon>Pseudonocardiales</taxon>
        <taxon>Pseudonocardiaceae</taxon>
        <taxon>Amycolatopsis</taxon>
    </lineage>
</organism>
<evidence type="ECO:0000313" key="2">
    <source>
        <dbReference type="Proteomes" id="UP000215563"/>
    </source>
</evidence>